<evidence type="ECO:0000256" key="4">
    <source>
        <dbReference type="ARBA" id="ARBA00022927"/>
    </source>
</evidence>
<name>A0A1G5RZ63_9FIRM</name>
<keyword evidence="4" id="KW-0653">Protein transport</keyword>
<reference evidence="9 10" key="1">
    <citation type="submission" date="2016-10" db="EMBL/GenBank/DDBJ databases">
        <authorList>
            <person name="de Groot N.N."/>
        </authorList>
    </citation>
    <scope>NUCLEOTIDE SEQUENCE [LARGE SCALE GENOMIC DNA]</scope>
    <source>
        <strain evidence="9 10">DSM 2784</strain>
    </source>
</reference>
<dbReference type="InterPro" id="IPR003369">
    <property type="entry name" value="TatA/B/E"/>
</dbReference>
<evidence type="ECO:0000256" key="1">
    <source>
        <dbReference type="ARBA" id="ARBA00004167"/>
    </source>
</evidence>
<dbReference type="RefSeq" id="WP_092590390.1">
    <property type="nucleotide sequence ID" value="NZ_FMWL01000006.1"/>
</dbReference>
<evidence type="ECO:0000256" key="5">
    <source>
        <dbReference type="ARBA" id="ARBA00022989"/>
    </source>
</evidence>
<dbReference type="GO" id="GO:0016020">
    <property type="term" value="C:membrane"/>
    <property type="evidence" value="ECO:0007669"/>
    <property type="project" value="UniProtKB-ARBA"/>
</dbReference>
<evidence type="ECO:0000256" key="2">
    <source>
        <dbReference type="ARBA" id="ARBA00022448"/>
    </source>
</evidence>
<keyword evidence="7 8" id="KW-0472">Membrane</keyword>
<dbReference type="GO" id="GO:0015031">
    <property type="term" value="P:protein transport"/>
    <property type="evidence" value="ECO:0007669"/>
    <property type="project" value="UniProtKB-KW"/>
</dbReference>
<dbReference type="Pfam" id="PF02416">
    <property type="entry name" value="TatA_B_E"/>
    <property type="match status" value="1"/>
</dbReference>
<organism evidence="9 10">
    <name type="scientific">Acidaminobacter hydrogenoformans DSM 2784</name>
    <dbReference type="NCBI Taxonomy" id="1120920"/>
    <lineage>
        <taxon>Bacteria</taxon>
        <taxon>Bacillati</taxon>
        <taxon>Bacillota</taxon>
        <taxon>Clostridia</taxon>
        <taxon>Peptostreptococcales</taxon>
        <taxon>Acidaminobacteraceae</taxon>
        <taxon>Acidaminobacter</taxon>
    </lineage>
</organism>
<gene>
    <name evidence="9" type="ORF">SAMN03080599_01612</name>
</gene>
<evidence type="ECO:0000256" key="3">
    <source>
        <dbReference type="ARBA" id="ARBA00022692"/>
    </source>
</evidence>
<dbReference type="STRING" id="1120920.SAMN03080599_01612"/>
<protein>
    <submittedName>
        <fullName evidence="9">Sec-independent protein translocase protein TatA</fullName>
    </submittedName>
</protein>
<dbReference type="OrthoDB" id="9800908at2"/>
<keyword evidence="3 8" id="KW-0812">Transmembrane</keyword>
<keyword evidence="5 8" id="KW-1133">Transmembrane helix</keyword>
<evidence type="ECO:0000313" key="10">
    <source>
        <dbReference type="Proteomes" id="UP000199208"/>
    </source>
</evidence>
<dbReference type="NCBIfam" id="NF011430">
    <property type="entry name" value="PRK14861.1"/>
    <property type="match status" value="1"/>
</dbReference>
<dbReference type="Proteomes" id="UP000199208">
    <property type="component" value="Unassembled WGS sequence"/>
</dbReference>
<proteinExistence type="predicted"/>
<sequence length="67" mass="7128">MSGIGTTELILIFAVALVIFGPSKLPELGKLAGRSIGSLKRYASTIEKDLESGELFGAEETVEREST</sequence>
<comment type="subcellular location">
    <subcellularLocation>
        <location evidence="1">Membrane</location>
        <topology evidence="1">Single-pass membrane protein</topology>
    </subcellularLocation>
</comment>
<evidence type="ECO:0000256" key="8">
    <source>
        <dbReference type="SAM" id="Phobius"/>
    </source>
</evidence>
<dbReference type="PANTHER" id="PTHR42982:SF1">
    <property type="entry name" value="SEC-INDEPENDENT PROTEIN TRANSLOCASE PROTEIN TATA"/>
    <property type="match status" value="1"/>
</dbReference>
<evidence type="ECO:0000256" key="7">
    <source>
        <dbReference type="ARBA" id="ARBA00023136"/>
    </source>
</evidence>
<keyword evidence="2" id="KW-0813">Transport</keyword>
<dbReference type="EMBL" id="FMWL01000006">
    <property type="protein sequence ID" value="SCZ79138.1"/>
    <property type="molecule type" value="Genomic_DNA"/>
</dbReference>
<keyword evidence="6" id="KW-0811">Translocation</keyword>
<dbReference type="Gene3D" id="1.20.5.3310">
    <property type="match status" value="1"/>
</dbReference>
<accession>A0A1G5RZ63</accession>
<feature type="transmembrane region" description="Helical" evidence="8">
    <location>
        <begin position="6"/>
        <end position="25"/>
    </location>
</feature>
<keyword evidence="10" id="KW-1185">Reference proteome</keyword>
<dbReference type="PRINTS" id="PR01506">
    <property type="entry name" value="TATBPROTEIN"/>
</dbReference>
<evidence type="ECO:0000313" key="9">
    <source>
        <dbReference type="EMBL" id="SCZ79138.1"/>
    </source>
</evidence>
<dbReference type="AlphaFoldDB" id="A0A1G5RZ63"/>
<evidence type="ECO:0000256" key="6">
    <source>
        <dbReference type="ARBA" id="ARBA00023010"/>
    </source>
</evidence>
<dbReference type="PANTHER" id="PTHR42982">
    <property type="entry name" value="SEC-INDEPENDENT PROTEIN TRANSLOCASE PROTEIN TATA"/>
    <property type="match status" value="1"/>
</dbReference>